<dbReference type="PANTHER" id="PTHR11439">
    <property type="entry name" value="GAG-POL-RELATED RETROTRANSPOSON"/>
    <property type="match status" value="1"/>
</dbReference>
<dbReference type="AlphaFoldDB" id="A0A453JK98"/>
<dbReference type="SUPFAM" id="SSF56672">
    <property type="entry name" value="DNA/RNA polymerases"/>
    <property type="match status" value="1"/>
</dbReference>
<reference evidence="2" key="4">
    <citation type="submission" date="2019-03" db="UniProtKB">
        <authorList>
            <consortium name="EnsemblPlants"/>
        </authorList>
    </citation>
    <scope>IDENTIFICATION</scope>
</reference>
<dbReference type="CDD" id="cd09272">
    <property type="entry name" value="RNase_HI_RT_Ty1"/>
    <property type="match status" value="1"/>
</dbReference>
<dbReference type="PANTHER" id="PTHR11439:SF515">
    <property type="entry name" value="GAG-POL POLYPROTEIN"/>
    <property type="match status" value="1"/>
</dbReference>
<dbReference type="STRING" id="200361.A0A453JK98"/>
<reference evidence="2" key="3">
    <citation type="journal article" date="2017" name="Nature">
        <title>Genome sequence of the progenitor of the wheat D genome Aegilops tauschii.</title>
        <authorList>
            <person name="Luo M.C."/>
            <person name="Gu Y.Q."/>
            <person name="Puiu D."/>
            <person name="Wang H."/>
            <person name="Twardziok S.O."/>
            <person name="Deal K.R."/>
            <person name="Huo N."/>
            <person name="Zhu T."/>
            <person name="Wang L."/>
            <person name="Wang Y."/>
            <person name="McGuire P.E."/>
            <person name="Liu S."/>
            <person name="Long H."/>
            <person name="Ramasamy R.K."/>
            <person name="Rodriguez J.C."/>
            <person name="Van S.L."/>
            <person name="Yuan L."/>
            <person name="Wang Z."/>
            <person name="Xia Z."/>
            <person name="Xiao L."/>
            <person name="Anderson O.D."/>
            <person name="Ouyang S."/>
            <person name="Liang Y."/>
            <person name="Zimin A.V."/>
            <person name="Pertea G."/>
            <person name="Qi P."/>
            <person name="Bennetzen J.L."/>
            <person name="Dai X."/>
            <person name="Dawson M.W."/>
            <person name="Muller H.G."/>
            <person name="Kugler K."/>
            <person name="Rivarola-Duarte L."/>
            <person name="Spannagl M."/>
            <person name="Mayer K.F.X."/>
            <person name="Lu F.H."/>
            <person name="Bevan M.W."/>
            <person name="Leroy P."/>
            <person name="Li P."/>
            <person name="You F.M."/>
            <person name="Sun Q."/>
            <person name="Liu Z."/>
            <person name="Lyons E."/>
            <person name="Wicker T."/>
            <person name="Salzberg S.L."/>
            <person name="Devos K.M."/>
            <person name="Dvorak J."/>
        </authorList>
    </citation>
    <scope>NUCLEOTIDE SEQUENCE [LARGE SCALE GENOMIC DNA]</scope>
    <source>
        <strain evidence="2">cv. AL8/78</strain>
    </source>
</reference>
<name>A0A453JK98_AEGTS</name>
<evidence type="ECO:0000313" key="2">
    <source>
        <dbReference type="EnsemblPlants" id="AET5Gv20094900.1"/>
    </source>
</evidence>
<dbReference type="InterPro" id="IPR043502">
    <property type="entry name" value="DNA/RNA_pol_sf"/>
</dbReference>
<reference evidence="2" key="5">
    <citation type="journal article" date="2021" name="G3 (Bethesda)">
        <title>Aegilops tauschii genome assembly Aet v5.0 features greater sequence contiguity and improved annotation.</title>
        <authorList>
            <person name="Wang L."/>
            <person name="Zhu T."/>
            <person name="Rodriguez J.C."/>
            <person name="Deal K.R."/>
            <person name="Dubcovsky J."/>
            <person name="McGuire P.E."/>
            <person name="Lux T."/>
            <person name="Spannagl M."/>
            <person name="Mayer K.F.X."/>
            <person name="Baldrich P."/>
            <person name="Meyers B.C."/>
            <person name="Huo N."/>
            <person name="Gu Y.Q."/>
            <person name="Zhou H."/>
            <person name="Devos K.M."/>
            <person name="Bennetzen J.L."/>
            <person name="Unver T."/>
            <person name="Budak H."/>
            <person name="Gulick P.J."/>
            <person name="Galiba G."/>
            <person name="Kalapos B."/>
            <person name="Nelson D.R."/>
            <person name="Li P."/>
            <person name="You F.M."/>
            <person name="Luo M.C."/>
            <person name="Dvorak J."/>
        </authorList>
    </citation>
    <scope>NUCLEOTIDE SEQUENCE [LARGE SCALE GENOMIC DNA]</scope>
    <source>
        <strain evidence="2">cv. AL8/78</strain>
    </source>
</reference>
<dbReference type="InterPro" id="IPR013103">
    <property type="entry name" value="RVT_2"/>
</dbReference>
<evidence type="ECO:0000313" key="3">
    <source>
        <dbReference type="Proteomes" id="UP000015105"/>
    </source>
</evidence>
<evidence type="ECO:0000259" key="1">
    <source>
        <dbReference type="Pfam" id="PF07727"/>
    </source>
</evidence>
<dbReference type="Proteomes" id="UP000015105">
    <property type="component" value="Chromosome 5D"/>
</dbReference>
<feature type="domain" description="Reverse transcriptase Ty1/copia-type" evidence="1">
    <location>
        <begin position="41"/>
        <end position="284"/>
    </location>
</feature>
<keyword evidence="3" id="KW-1185">Reference proteome</keyword>
<dbReference type="EnsemblPlants" id="AET5Gv20094900.1">
    <property type="protein sequence ID" value="AET5Gv20094900.1"/>
    <property type="gene ID" value="AET5Gv20094900"/>
</dbReference>
<dbReference type="Pfam" id="PF07727">
    <property type="entry name" value="RVT_2"/>
    <property type="match status" value="1"/>
</dbReference>
<proteinExistence type="predicted"/>
<sequence length="525" mass="59563">IKGRGRRCLLSVEEPTKFEDANTEECWRRAMDEELGSIQDNKTWELVDPPNDHKIIGLKWVYKVRKDAEGNLVKYKARLVAKGYVQEQGVDFEEVFAPVTRMESVRLVIALAAQESWKLHHMDVKSAFLNGELKKEVYVKKPPGYIKKGEEHKVLKLHKALYGLCQAPWAWNIKLDRTLVSLGFEKSPLEHAMYKRGKGKDSLLVSIYVDDLLITGADEEEIARFKLQMKELFKMSDLGLLTYYLGIEVHQKPEGITLCQEAYAKKILESCSMEDCNPSHVPMAPRLKLSKKSQAPAVDATKYRSVVGSLRYLVNTRPDLAYSVGVVSRFMEAPMTEHWAAVKQILRYIKGTTNFGCVYLREKRKEMVELLGYSDSDLAGDIDDRKSTSGVAYFLGRSIVSWLSQKQKVVALSSCEAEYIAAATAAGQGVWLEKLLGDLTDKEPEGVVLYVDNKSTIALCKNPVHHDRSKHIDIRYHYIRDCVEEGKIEVNYICTDDQLADILTKSLGRQKFTEMRGRIGVQAVK</sequence>
<reference evidence="3" key="2">
    <citation type="journal article" date="2017" name="Nat. Plants">
        <title>The Aegilops tauschii genome reveals multiple impacts of transposons.</title>
        <authorList>
            <person name="Zhao G."/>
            <person name="Zou C."/>
            <person name="Li K."/>
            <person name="Wang K."/>
            <person name="Li T."/>
            <person name="Gao L."/>
            <person name="Zhang X."/>
            <person name="Wang H."/>
            <person name="Yang Z."/>
            <person name="Liu X."/>
            <person name="Jiang W."/>
            <person name="Mao L."/>
            <person name="Kong X."/>
            <person name="Jiao Y."/>
            <person name="Jia J."/>
        </authorList>
    </citation>
    <scope>NUCLEOTIDE SEQUENCE [LARGE SCALE GENOMIC DNA]</scope>
    <source>
        <strain evidence="3">cv. AL8/78</strain>
    </source>
</reference>
<reference evidence="3" key="1">
    <citation type="journal article" date="2014" name="Science">
        <title>Ancient hybridizations among the ancestral genomes of bread wheat.</title>
        <authorList>
            <consortium name="International Wheat Genome Sequencing Consortium,"/>
            <person name="Marcussen T."/>
            <person name="Sandve S.R."/>
            <person name="Heier L."/>
            <person name="Spannagl M."/>
            <person name="Pfeifer M."/>
            <person name="Jakobsen K.S."/>
            <person name="Wulff B.B."/>
            <person name="Steuernagel B."/>
            <person name="Mayer K.F."/>
            <person name="Olsen O.A."/>
        </authorList>
    </citation>
    <scope>NUCLEOTIDE SEQUENCE [LARGE SCALE GENOMIC DNA]</scope>
    <source>
        <strain evidence="3">cv. AL8/78</strain>
    </source>
</reference>
<protein>
    <recommendedName>
        <fullName evidence="1">Reverse transcriptase Ty1/copia-type domain-containing protein</fullName>
    </recommendedName>
</protein>
<accession>A0A453JK98</accession>
<dbReference type="Gramene" id="AET5Gv20094900.1">
    <property type="protein sequence ID" value="AET5Gv20094900.1"/>
    <property type="gene ID" value="AET5Gv20094900"/>
</dbReference>
<organism evidence="2 3">
    <name type="scientific">Aegilops tauschii subsp. strangulata</name>
    <name type="common">Goatgrass</name>
    <dbReference type="NCBI Taxonomy" id="200361"/>
    <lineage>
        <taxon>Eukaryota</taxon>
        <taxon>Viridiplantae</taxon>
        <taxon>Streptophyta</taxon>
        <taxon>Embryophyta</taxon>
        <taxon>Tracheophyta</taxon>
        <taxon>Spermatophyta</taxon>
        <taxon>Magnoliopsida</taxon>
        <taxon>Liliopsida</taxon>
        <taxon>Poales</taxon>
        <taxon>Poaceae</taxon>
        <taxon>BOP clade</taxon>
        <taxon>Pooideae</taxon>
        <taxon>Triticodae</taxon>
        <taxon>Triticeae</taxon>
        <taxon>Triticinae</taxon>
        <taxon>Aegilops</taxon>
    </lineage>
</organism>